<dbReference type="GO" id="GO:0005856">
    <property type="term" value="C:cytoskeleton"/>
    <property type="evidence" value="ECO:0007669"/>
    <property type="project" value="UniProtKB-SubCell"/>
</dbReference>
<evidence type="ECO:0000256" key="15">
    <source>
        <dbReference type="PROSITE-ProRule" id="PRU00409"/>
    </source>
</evidence>
<dbReference type="SUPFAM" id="SSF53254">
    <property type="entry name" value="Phosphoglycerate mutase-like"/>
    <property type="match status" value="1"/>
</dbReference>
<protein>
    <recommendedName>
        <fullName evidence="14 16">Inositol hexakisphosphate and diphosphoinositol-pentakisphosphate kinase</fullName>
        <ecNumber evidence="4 16">2.7.4.24</ecNumber>
    </recommendedName>
</protein>
<evidence type="ECO:0000256" key="16">
    <source>
        <dbReference type="RuleBase" id="RU365032"/>
    </source>
</evidence>
<dbReference type="PROSITE" id="PS00616">
    <property type="entry name" value="HIS_ACID_PHOSPHAT_1"/>
    <property type="match status" value="1"/>
</dbReference>
<dbReference type="GO" id="GO:0033857">
    <property type="term" value="F:5-diphosphoinositol pentakisphosphate 1-kinase activity"/>
    <property type="evidence" value="ECO:0007669"/>
    <property type="project" value="TreeGrafter"/>
</dbReference>
<dbReference type="GO" id="GO:0052843">
    <property type="term" value="F:inositol-1-diphosphate-2,3,4,5,6-pentakisphosphate diphosphatase activity"/>
    <property type="evidence" value="ECO:0007669"/>
    <property type="project" value="UniProtKB-ARBA"/>
</dbReference>
<evidence type="ECO:0000313" key="18">
    <source>
        <dbReference type="EMBL" id="JAC72566.1"/>
    </source>
</evidence>
<evidence type="ECO:0000259" key="17">
    <source>
        <dbReference type="PROSITE" id="PS50975"/>
    </source>
</evidence>
<dbReference type="InterPro" id="IPR029033">
    <property type="entry name" value="His_PPase_superfam"/>
</dbReference>
<name>A0A061RPU7_9CHLO</name>
<keyword evidence="7 16" id="KW-0808">Transferase</keyword>
<evidence type="ECO:0000256" key="8">
    <source>
        <dbReference type="ARBA" id="ARBA00022741"/>
    </source>
</evidence>
<dbReference type="SUPFAM" id="SSF56059">
    <property type="entry name" value="Glutathione synthetase ATP-binding domain-like"/>
    <property type="match status" value="1"/>
</dbReference>
<comment type="subcellular location">
    <subcellularLocation>
        <location evidence="1">Cytoplasm</location>
        <location evidence="1">Cytoskeleton</location>
    </subcellularLocation>
    <subcellularLocation>
        <location evidence="2 16">Cytoplasm</location>
        <location evidence="2 16">Cytosol</location>
    </subcellularLocation>
</comment>
<evidence type="ECO:0000256" key="2">
    <source>
        <dbReference type="ARBA" id="ARBA00004514"/>
    </source>
</evidence>
<feature type="non-terminal residue" evidence="18">
    <location>
        <position position="1"/>
    </location>
</feature>
<evidence type="ECO:0000256" key="12">
    <source>
        <dbReference type="ARBA" id="ARBA00033696"/>
    </source>
</evidence>
<dbReference type="GO" id="GO:0006020">
    <property type="term" value="P:inositol metabolic process"/>
    <property type="evidence" value="ECO:0007669"/>
    <property type="project" value="TreeGrafter"/>
</dbReference>
<dbReference type="Gene3D" id="3.40.50.11950">
    <property type="match status" value="1"/>
</dbReference>
<dbReference type="PANTHER" id="PTHR12750:SF9">
    <property type="entry name" value="INOSITOL HEXAKISPHOSPHATE AND DIPHOSPHOINOSITOL-PENTAKISPHOSPHATE KINASE"/>
    <property type="match status" value="1"/>
</dbReference>
<evidence type="ECO:0000256" key="9">
    <source>
        <dbReference type="ARBA" id="ARBA00022777"/>
    </source>
</evidence>
<comment type="similarity">
    <text evidence="3 16">Belongs to the histidine acid phosphatase family. VIP1 subfamily.</text>
</comment>
<comment type="catalytic activity">
    <reaction evidence="12">
        <text>5-diphospho-1D-myo-inositol 1,2,3,4,6-pentakisphosphate + ATP + H(+) = 1,5-bis(diphospho)-1D-myo-inositol 2,3,4,6-tetrakisphosphate + ADP</text>
        <dbReference type="Rhea" id="RHEA:10276"/>
        <dbReference type="ChEBI" id="CHEBI:15378"/>
        <dbReference type="ChEBI" id="CHEBI:30616"/>
        <dbReference type="ChEBI" id="CHEBI:58628"/>
        <dbReference type="ChEBI" id="CHEBI:77983"/>
        <dbReference type="ChEBI" id="CHEBI:456216"/>
        <dbReference type="EC" id="2.7.4.24"/>
    </reaction>
    <physiologicalReaction direction="left-to-right" evidence="12">
        <dbReference type="Rhea" id="RHEA:10277"/>
    </physiologicalReaction>
</comment>
<dbReference type="Pfam" id="PF18086">
    <property type="entry name" value="PPIP5K2_N"/>
    <property type="match status" value="1"/>
</dbReference>
<evidence type="ECO:0000256" key="6">
    <source>
        <dbReference type="ARBA" id="ARBA00022553"/>
    </source>
</evidence>
<reference evidence="18" key="1">
    <citation type="submission" date="2014-05" db="EMBL/GenBank/DDBJ databases">
        <title>The transcriptome of the halophilic microalga Tetraselmis sp. GSL018 isolated from the Great Salt Lake, Utah.</title>
        <authorList>
            <person name="Jinkerson R.E."/>
            <person name="D'Adamo S."/>
            <person name="Posewitz M.C."/>
        </authorList>
    </citation>
    <scope>NUCLEOTIDE SEQUENCE</scope>
    <source>
        <strain evidence="18">GSL018</strain>
    </source>
</reference>
<dbReference type="Pfam" id="PF00328">
    <property type="entry name" value="His_Phos_2"/>
    <property type="match status" value="1"/>
</dbReference>
<dbReference type="PANTHER" id="PTHR12750">
    <property type="entry name" value="DIPHOSPHOINOSITOL PENTAKISPHOSPHATE KINASE"/>
    <property type="match status" value="1"/>
</dbReference>
<gene>
    <name evidence="18" type="primary">HISPPD</name>
    <name evidence="18" type="ORF">TSPGSL018_31020</name>
</gene>
<evidence type="ECO:0000256" key="3">
    <source>
        <dbReference type="ARBA" id="ARBA00005609"/>
    </source>
</evidence>
<evidence type="ECO:0000256" key="1">
    <source>
        <dbReference type="ARBA" id="ARBA00004245"/>
    </source>
</evidence>
<dbReference type="GO" id="GO:0046872">
    <property type="term" value="F:metal ion binding"/>
    <property type="evidence" value="ECO:0007669"/>
    <property type="project" value="InterPro"/>
</dbReference>
<keyword evidence="10 15" id="KW-0067">ATP-binding</keyword>
<evidence type="ECO:0000256" key="11">
    <source>
        <dbReference type="ARBA" id="ARBA00023212"/>
    </source>
</evidence>
<dbReference type="FunFam" id="3.30.470.20:FF:000036">
    <property type="entry name" value="Inositol hexakisphosphate and diphosphoinositol-pentakisphosphate kinase"/>
    <property type="match status" value="1"/>
</dbReference>
<dbReference type="PROSITE" id="PS50975">
    <property type="entry name" value="ATP_GRASP"/>
    <property type="match status" value="1"/>
</dbReference>
<dbReference type="GO" id="GO:0032958">
    <property type="term" value="P:inositol phosphate biosynthetic process"/>
    <property type="evidence" value="ECO:0007669"/>
    <property type="project" value="TreeGrafter"/>
</dbReference>
<dbReference type="GO" id="GO:0052723">
    <property type="term" value="F:inositol hexakisphosphate 1-kinase activity"/>
    <property type="evidence" value="ECO:0007669"/>
    <property type="project" value="RHEA"/>
</dbReference>
<evidence type="ECO:0000256" key="10">
    <source>
        <dbReference type="ARBA" id="ARBA00022840"/>
    </source>
</evidence>
<accession>A0A061RPU7</accession>
<evidence type="ECO:0000256" key="5">
    <source>
        <dbReference type="ARBA" id="ARBA00022490"/>
    </source>
</evidence>
<organism evidence="18">
    <name type="scientific">Tetraselmis sp. GSL018</name>
    <dbReference type="NCBI Taxonomy" id="582737"/>
    <lineage>
        <taxon>Eukaryota</taxon>
        <taxon>Viridiplantae</taxon>
        <taxon>Chlorophyta</taxon>
        <taxon>core chlorophytes</taxon>
        <taxon>Chlorodendrophyceae</taxon>
        <taxon>Chlorodendrales</taxon>
        <taxon>Chlorodendraceae</taxon>
        <taxon>Tetraselmis</taxon>
    </lineage>
</organism>
<feature type="domain" description="ATP-grasp" evidence="17">
    <location>
        <begin position="117"/>
        <end position="338"/>
    </location>
</feature>
<dbReference type="GO" id="GO:0005829">
    <property type="term" value="C:cytosol"/>
    <property type="evidence" value="ECO:0007669"/>
    <property type="project" value="UniProtKB-SubCell"/>
</dbReference>
<dbReference type="EC" id="2.7.4.24" evidence="4 16"/>
<keyword evidence="6" id="KW-0597">Phosphoprotein</keyword>
<dbReference type="FunFam" id="3.40.50.11950:FF:000002">
    <property type="entry name" value="Inositol hexakisphosphate and diphosphoinositol-pentakisphosphate kinase"/>
    <property type="match status" value="1"/>
</dbReference>
<keyword evidence="9 16" id="KW-0418">Kinase</keyword>
<proteinExistence type="inferred from homology"/>
<evidence type="ECO:0000256" key="14">
    <source>
        <dbReference type="ARBA" id="ARBA00071668"/>
    </source>
</evidence>
<comment type="catalytic activity">
    <reaction evidence="13">
        <text>1D-myo-inositol hexakisphosphate + ATP = 1-diphospho-1D-myo-inositol 2,3,4,5,6-pentakisphosphate + ADP</text>
        <dbReference type="Rhea" id="RHEA:37459"/>
        <dbReference type="ChEBI" id="CHEBI:30616"/>
        <dbReference type="ChEBI" id="CHEBI:58130"/>
        <dbReference type="ChEBI" id="CHEBI:74946"/>
        <dbReference type="ChEBI" id="CHEBI:456216"/>
        <dbReference type="EC" id="2.7.4.24"/>
    </reaction>
    <physiologicalReaction direction="left-to-right" evidence="13">
        <dbReference type="Rhea" id="RHEA:37460"/>
    </physiologicalReaction>
</comment>
<dbReference type="Gene3D" id="3.40.50.1240">
    <property type="entry name" value="Phosphoglycerate mutase-like"/>
    <property type="match status" value="1"/>
</dbReference>
<evidence type="ECO:0000256" key="7">
    <source>
        <dbReference type="ARBA" id="ARBA00022679"/>
    </source>
</evidence>
<dbReference type="InterPro" id="IPR033379">
    <property type="entry name" value="Acid_Pase_AS"/>
</dbReference>
<keyword evidence="8 15" id="KW-0547">Nucleotide-binding</keyword>
<dbReference type="InterPro" id="IPR000560">
    <property type="entry name" value="His_Pase_clade-2"/>
</dbReference>
<dbReference type="GO" id="GO:0005524">
    <property type="term" value="F:ATP binding"/>
    <property type="evidence" value="ECO:0007669"/>
    <property type="project" value="UniProtKB-UniRule"/>
</dbReference>
<comment type="function">
    <text evidence="16">Bifunctional inositol kinase that acts in concert with the IP6K kinases to synthesize the diphosphate group-containing inositol pyrophosphates diphosphoinositol pentakisphosphate, PP-InsP5, and bis-diphosphoinositol tetrakisphosphate, (PP)2-InsP4. PP-InsP5 and (PP)2-InsP4, also respectively called InsP7 and InsP8, may regulate a variety of cellular processes, including apoptosis, vesicle trafficking, cytoskeletal dynamics, and exocytosis. Phosphorylates inositol hexakisphosphate (InsP6).</text>
</comment>
<evidence type="ECO:0000256" key="4">
    <source>
        <dbReference type="ARBA" id="ARBA00012893"/>
    </source>
</evidence>
<dbReference type="InterPro" id="IPR037446">
    <property type="entry name" value="His_Pase_VIP1"/>
</dbReference>
<dbReference type="Gene3D" id="3.30.470.20">
    <property type="entry name" value="ATP-grasp fold, B domain"/>
    <property type="match status" value="1"/>
</dbReference>
<sequence>NIDSTKMKTLTADSPAGESLPTISIGLCAMNKKANSRPMREIVTRLQRTGEFEVVHFGDECIVNEPVERWPVVQCLLAWFSEGFPLDKAEAYALLRRPYLVNDLTSQYILLDRRLVYKTLMENGVSVPKHVVVERTPEQAEAGEDPEGFEESEDYIVMNGFQINKPFVEKPVDGEDHNIYIYYPHSMGGGVKKLFRKVDDKSGDYDPTHPGTVRRDGSYIYEVFLATGGTDVKVYTVGARYAHAEARKSPVVDGRVQRAADGKEVRFPVLLSPHEKEIARIVSLAFGQKVCGFDLLRSEKGKSYVCDVNGWSFVKNSSKYYDDAAGLLRTIILSALAPHRLTTAPPQPLPPAKEEGEPNVLRTATAIEQLIMSDKPDEAMDGLSSSLDELRCVLAVIRHGDRTPKQKLKMKVSQQSFLELLMKHIDAKGKQAKLKSPNQLQELLEVTVEELNKLDTFGSEAVPDEGAKESSPDVDKDEFREKLRIVKTVLEQGGHFSGINRKAQLKPLKWTEGDAYGEPPQCIEALLILKHGGVLTHAGREQAEQLGLNYRLSMYPNQGGME</sequence>
<keyword evidence="5 16" id="KW-0963">Cytoplasm</keyword>
<dbReference type="InterPro" id="IPR040557">
    <property type="entry name" value="VIP1_N"/>
</dbReference>
<dbReference type="InterPro" id="IPR011761">
    <property type="entry name" value="ATP-grasp"/>
</dbReference>
<keyword evidence="11" id="KW-0206">Cytoskeleton</keyword>
<evidence type="ECO:0000256" key="13">
    <source>
        <dbReference type="ARBA" id="ARBA00034629"/>
    </source>
</evidence>
<dbReference type="AlphaFoldDB" id="A0A061RPU7"/>
<dbReference type="EMBL" id="GBEZ01013419">
    <property type="protein sequence ID" value="JAC72566.1"/>
    <property type="molecule type" value="Transcribed_RNA"/>
</dbReference>